<dbReference type="RefSeq" id="WP_118970188.1">
    <property type="nucleotide sequence ID" value="NZ_QHCT01000007.1"/>
</dbReference>
<dbReference type="EMBL" id="QHCT01000007">
    <property type="protein sequence ID" value="RHX85725.1"/>
    <property type="molecule type" value="Genomic_DNA"/>
</dbReference>
<dbReference type="InterPro" id="IPR000182">
    <property type="entry name" value="GNAT_dom"/>
</dbReference>
<dbReference type="PANTHER" id="PTHR43610">
    <property type="entry name" value="BLL6696 PROTEIN"/>
    <property type="match status" value="1"/>
</dbReference>
<name>A0A396YT27_9LEPT</name>
<comment type="caution">
    <text evidence="2">The sequence shown here is derived from an EMBL/GenBank/DDBJ whole genome shotgun (WGS) entry which is preliminary data.</text>
</comment>
<dbReference type="Gene3D" id="3.40.630.30">
    <property type="match status" value="1"/>
</dbReference>
<reference evidence="3" key="1">
    <citation type="submission" date="2018-05" db="EMBL/GenBank/DDBJ databases">
        <title>Leptospira yasudae sp. nov. and Leptospira stimsonii sp. nov., two pathogenic species of the genus Leptospira isolated from environmental sources.</title>
        <authorList>
            <person name="Casanovas-Massana A."/>
            <person name="Hamond C."/>
            <person name="Santos L.A."/>
            <person name="Hacker K.P."/>
            <person name="Balassiano I."/>
            <person name="Medeiros M.A."/>
            <person name="Reis M.G."/>
            <person name="Ko A.I."/>
            <person name="Wunder E.A."/>
        </authorList>
    </citation>
    <scope>NUCLEOTIDE SEQUENCE [LARGE SCALE GENOMIC DNA]</scope>
    <source>
        <strain evidence="3">Yale</strain>
    </source>
</reference>
<sequence length="173" mass="20420">MDLQPILKDDLITLRPITESDFEELFQVASDPSIWEQHPSRDRYLKENFTPYFREAVEWKSGFVVIDYNTGRLIGNTRYYDLDLPSRSIAIGYTFLAKEYWGGAFNRAMKSLLLNHSFQNGIRSVLFHIGVDNKRSQKAVEKLGGERIRSLDRDGKPYYEYEITYEKWNFRKS</sequence>
<dbReference type="SUPFAM" id="SSF55729">
    <property type="entry name" value="Acyl-CoA N-acyltransferases (Nat)"/>
    <property type="match status" value="1"/>
</dbReference>
<dbReference type="PROSITE" id="PS51186">
    <property type="entry name" value="GNAT"/>
    <property type="match status" value="1"/>
</dbReference>
<gene>
    <name evidence="2" type="ORF">DLM75_19550</name>
</gene>
<dbReference type="OrthoDB" id="9795199at2"/>
<dbReference type="GO" id="GO:0016747">
    <property type="term" value="F:acyltransferase activity, transferring groups other than amino-acyl groups"/>
    <property type="evidence" value="ECO:0007669"/>
    <property type="project" value="InterPro"/>
</dbReference>
<keyword evidence="2" id="KW-0808">Transferase</keyword>
<feature type="domain" description="N-acetyltransferase" evidence="1">
    <location>
        <begin position="12"/>
        <end position="166"/>
    </location>
</feature>
<proteinExistence type="predicted"/>
<evidence type="ECO:0000259" key="1">
    <source>
        <dbReference type="PROSITE" id="PS51186"/>
    </source>
</evidence>
<protein>
    <submittedName>
        <fullName evidence="2">N-acetyltransferase</fullName>
    </submittedName>
</protein>
<organism evidence="2 3">
    <name type="scientific">Leptospira stimsonii</name>
    <dbReference type="NCBI Taxonomy" id="2202203"/>
    <lineage>
        <taxon>Bacteria</taxon>
        <taxon>Pseudomonadati</taxon>
        <taxon>Spirochaetota</taxon>
        <taxon>Spirochaetia</taxon>
        <taxon>Leptospirales</taxon>
        <taxon>Leptospiraceae</taxon>
        <taxon>Leptospira</taxon>
    </lineage>
</organism>
<accession>A0A396YT27</accession>
<evidence type="ECO:0000313" key="2">
    <source>
        <dbReference type="EMBL" id="RHX85725.1"/>
    </source>
</evidence>
<evidence type="ECO:0000313" key="3">
    <source>
        <dbReference type="Proteomes" id="UP000265798"/>
    </source>
</evidence>
<dbReference type="PANTHER" id="PTHR43610:SF1">
    <property type="entry name" value="N-ACETYLTRANSFERASE DOMAIN-CONTAINING PROTEIN"/>
    <property type="match status" value="1"/>
</dbReference>
<dbReference type="InterPro" id="IPR016181">
    <property type="entry name" value="Acyl_CoA_acyltransferase"/>
</dbReference>
<dbReference type="Pfam" id="PF13302">
    <property type="entry name" value="Acetyltransf_3"/>
    <property type="match status" value="1"/>
</dbReference>
<dbReference type="Proteomes" id="UP000265798">
    <property type="component" value="Unassembled WGS sequence"/>
</dbReference>
<dbReference type="AlphaFoldDB" id="A0A396YT27"/>